<dbReference type="Pfam" id="PF03572">
    <property type="entry name" value="Peptidase_S41"/>
    <property type="match status" value="1"/>
</dbReference>
<protein>
    <submittedName>
        <fullName evidence="3">PDZ domain-containing protein</fullName>
    </submittedName>
</protein>
<dbReference type="OrthoDB" id="7266775at2"/>
<dbReference type="Proteomes" id="UP000276417">
    <property type="component" value="Chromosome 1"/>
</dbReference>
<dbReference type="CDD" id="cd06567">
    <property type="entry name" value="Peptidase_S41"/>
    <property type="match status" value="1"/>
</dbReference>
<gene>
    <name evidence="3" type="ORF">EHF33_12430</name>
</gene>
<dbReference type="GO" id="GO:0030288">
    <property type="term" value="C:outer membrane-bounded periplasmic space"/>
    <property type="evidence" value="ECO:0007669"/>
    <property type="project" value="TreeGrafter"/>
</dbReference>
<feature type="domain" description="PDZ" evidence="2">
    <location>
        <begin position="98"/>
        <end position="180"/>
    </location>
</feature>
<dbReference type="GO" id="GO:0007165">
    <property type="term" value="P:signal transduction"/>
    <property type="evidence" value="ECO:0007669"/>
    <property type="project" value="TreeGrafter"/>
</dbReference>
<dbReference type="Gene3D" id="3.90.226.10">
    <property type="entry name" value="2-enoyl-CoA Hydratase, Chain A, domain 1"/>
    <property type="match status" value="1"/>
</dbReference>
<evidence type="ECO:0000256" key="1">
    <source>
        <dbReference type="SAM" id="SignalP"/>
    </source>
</evidence>
<name>A0A3G8YGJ6_9DEIO</name>
<dbReference type="InterPro" id="IPR001478">
    <property type="entry name" value="PDZ"/>
</dbReference>
<dbReference type="InterPro" id="IPR036034">
    <property type="entry name" value="PDZ_sf"/>
</dbReference>
<dbReference type="PROSITE" id="PS50106">
    <property type="entry name" value="PDZ"/>
    <property type="match status" value="1"/>
</dbReference>
<dbReference type="InterPro" id="IPR029045">
    <property type="entry name" value="ClpP/crotonase-like_dom_sf"/>
</dbReference>
<feature type="chain" id="PRO_5018219042" evidence="1">
    <location>
        <begin position="22"/>
        <end position="415"/>
    </location>
</feature>
<dbReference type="PANTHER" id="PTHR32060">
    <property type="entry name" value="TAIL-SPECIFIC PROTEASE"/>
    <property type="match status" value="1"/>
</dbReference>
<proteinExistence type="predicted"/>
<dbReference type="InterPro" id="IPR005151">
    <property type="entry name" value="Tail-specific_protease"/>
</dbReference>
<sequence>MKNTFLTLGLALLSSAQASPASDLFGRVSELFQKEYYGWSETDRSALTDKYAAELQTRCAPEGEACSFDTGRAVLKDMFDTFHDDHTSVRDAESAQRLLEVQNDMSVPRTGLRVIKQPEGLLVVGVQPGSPAEEAGVNLYDLIQSVNGVAAGKDKPVDSLAFVRLERASTPMTLSVQRPKSALKLLSVTPKMMKARDEPSLSFPKAGVALINFPTFLSGDSAPLFLAKIKEAQQAGARELIIDLRYNGGGRLDQCVAAASIFKPVVYQARFRGGGWSYGGLDGEQAPALSARIDHQSHVWNGPAAILIGENTASCAEVFTFFAQKSGVKAVGSSTKGVGNSGVNFYPLPDQGIFSLTMLRAYDEDGQPLPDHITPDISAPTDLRALTESGDDTTLDAALRVLSDETAAAVAAGTK</sequence>
<dbReference type="PANTHER" id="PTHR32060:SF30">
    <property type="entry name" value="CARBOXY-TERMINAL PROCESSING PROTEASE CTPA"/>
    <property type="match status" value="1"/>
</dbReference>
<dbReference type="GO" id="GO:0006508">
    <property type="term" value="P:proteolysis"/>
    <property type="evidence" value="ECO:0007669"/>
    <property type="project" value="InterPro"/>
</dbReference>
<evidence type="ECO:0000313" key="3">
    <source>
        <dbReference type="EMBL" id="AZI43960.1"/>
    </source>
</evidence>
<keyword evidence="4" id="KW-1185">Reference proteome</keyword>
<dbReference type="SUPFAM" id="SSF52096">
    <property type="entry name" value="ClpP/crotonase"/>
    <property type="match status" value="1"/>
</dbReference>
<dbReference type="GO" id="GO:0008236">
    <property type="term" value="F:serine-type peptidase activity"/>
    <property type="evidence" value="ECO:0007669"/>
    <property type="project" value="InterPro"/>
</dbReference>
<reference evidence="3 4" key="1">
    <citation type="submission" date="2018-11" db="EMBL/GenBank/DDBJ databases">
        <title>Deinococcus shelandsis sp. nov., isolated from South Shetland Islands soil of Antarctica.</title>
        <authorList>
            <person name="Tian J."/>
        </authorList>
    </citation>
    <scope>NUCLEOTIDE SEQUENCE [LARGE SCALE GENOMIC DNA]</scope>
    <source>
        <strain evidence="3 4">S14-83T</strain>
    </source>
</reference>
<organism evidence="3 4">
    <name type="scientific">Deinococcus psychrotolerans</name>
    <dbReference type="NCBI Taxonomy" id="2489213"/>
    <lineage>
        <taxon>Bacteria</taxon>
        <taxon>Thermotogati</taxon>
        <taxon>Deinococcota</taxon>
        <taxon>Deinococci</taxon>
        <taxon>Deinococcales</taxon>
        <taxon>Deinococcaceae</taxon>
        <taxon>Deinococcus</taxon>
    </lineage>
</organism>
<evidence type="ECO:0000259" key="2">
    <source>
        <dbReference type="PROSITE" id="PS50106"/>
    </source>
</evidence>
<dbReference type="SUPFAM" id="SSF50156">
    <property type="entry name" value="PDZ domain-like"/>
    <property type="match status" value="1"/>
</dbReference>
<dbReference type="AlphaFoldDB" id="A0A3G8YGJ6"/>
<dbReference type="SMART" id="SM00228">
    <property type="entry name" value="PDZ"/>
    <property type="match status" value="1"/>
</dbReference>
<evidence type="ECO:0000313" key="4">
    <source>
        <dbReference type="Proteomes" id="UP000276417"/>
    </source>
</evidence>
<dbReference type="EMBL" id="CP034183">
    <property type="protein sequence ID" value="AZI43960.1"/>
    <property type="molecule type" value="Genomic_DNA"/>
</dbReference>
<keyword evidence="1" id="KW-0732">Signal</keyword>
<feature type="signal peptide" evidence="1">
    <location>
        <begin position="1"/>
        <end position="21"/>
    </location>
</feature>
<dbReference type="SMART" id="SM00245">
    <property type="entry name" value="TSPc"/>
    <property type="match status" value="1"/>
</dbReference>
<dbReference type="KEGG" id="dph:EHF33_12430"/>
<dbReference type="GO" id="GO:0004175">
    <property type="term" value="F:endopeptidase activity"/>
    <property type="evidence" value="ECO:0007669"/>
    <property type="project" value="TreeGrafter"/>
</dbReference>
<dbReference type="Gene3D" id="2.30.42.10">
    <property type="match status" value="1"/>
</dbReference>
<accession>A0A3G8YGJ6</accession>